<evidence type="ECO:0000313" key="2">
    <source>
        <dbReference type="Proteomes" id="UP000238312"/>
    </source>
</evidence>
<dbReference type="AlphaFoldDB" id="A0A2T0N299"/>
<organism evidence="1 2">
    <name type="scientific">Nonomuraea fuscirosea</name>
    <dbReference type="NCBI Taxonomy" id="1291556"/>
    <lineage>
        <taxon>Bacteria</taxon>
        <taxon>Bacillati</taxon>
        <taxon>Actinomycetota</taxon>
        <taxon>Actinomycetes</taxon>
        <taxon>Streptosporangiales</taxon>
        <taxon>Streptosporangiaceae</taxon>
        <taxon>Nonomuraea</taxon>
    </lineage>
</organism>
<comment type="caution">
    <text evidence="1">The sequence shown here is derived from an EMBL/GenBank/DDBJ whole genome shotgun (WGS) entry which is preliminary data.</text>
</comment>
<protein>
    <submittedName>
        <fullName evidence="1">Uncharacterized protein</fullName>
    </submittedName>
</protein>
<sequence>MARNRTGPEERKAFHSGRIDGERNGARRFWLAACWVAAELAQLVKRDQAKAHAIGLDLAKQMRGIAADLNDKHQKYLEAQKGGASRV</sequence>
<evidence type="ECO:0000313" key="1">
    <source>
        <dbReference type="EMBL" id="PRX66075.1"/>
    </source>
</evidence>
<dbReference type="EMBL" id="PVNG01000006">
    <property type="protein sequence ID" value="PRX66075.1"/>
    <property type="molecule type" value="Genomic_DNA"/>
</dbReference>
<accession>A0A2T0N299</accession>
<reference evidence="1 2" key="1">
    <citation type="submission" date="2018-03" db="EMBL/GenBank/DDBJ databases">
        <title>Genomic Encyclopedia of Type Strains, Phase III (KMG-III): the genomes of soil and plant-associated and newly described type strains.</title>
        <authorList>
            <person name="Whitman W."/>
        </authorList>
    </citation>
    <scope>NUCLEOTIDE SEQUENCE [LARGE SCALE GENOMIC DNA]</scope>
    <source>
        <strain evidence="1 2">CGMCC 4.7104</strain>
    </source>
</reference>
<proteinExistence type="predicted"/>
<dbReference type="RefSeq" id="WP_106239610.1">
    <property type="nucleotide sequence ID" value="NZ_PVNG01000006.1"/>
</dbReference>
<name>A0A2T0N299_9ACTN</name>
<dbReference type="Proteomes" id="UP000238312">
    <property type="component" value="Unassembled WGS sequence"/>
</dbReference>
<dbReference type="OrthoDB" id="9888276at2"/>
<gene>
    <name evidence="1" type="ORF">B0I32_106211</name>
</gene>
<keyword evidence="2" id="KW-1185">Reference proteome</keyword>